<dbReference type="PANTHER" id="PTHR33642:SF4">
    <property type="entry name" value="COX1_OXI3 INTRON 1 PROTEIN-RELATED"/>
    <property type="match status" value="1"/>
</dbReference>
<dbReference type="AlphaFoldDB" id="A0A830EDS1"/>
<dbReference type="PANTHER" id="PTHR33642">
    <property type="entry name" value="COX1/OXI3 INTRON 1 PROTEIN-RELATED"/>
    <property type="match status" value="1"/>
</dbReference>
<comment type="caution">
    <text evidence="1">The sequence shown here is derived from an EMBL/GenBank/DDBJ whole genome shotgun (WGS) entry which is preliminary data.</text>
</comment>
<sequence length="182" mass="20682">MEGCTSSNGKLRNTGLSERGNPGDNGVFIVPKFNLNKVRYFSTLSKLNARKEDSLAYLTKINTTDFSELNKLIENNHNKLETINTRILKLMSDIRMLLIAYNKIKSKKGNISKGSNNITLDGINISYLNKLSKDINTNMFKFSPVRRVEIPKTSGGFRPLSVGNPREKNCTRKYENNIRNYL</sequence>
<dbReference type="EMBL" id="BMNL01000047">
    <property type="protein sequence ID" value="GGI66964.1"/>
    <property type="molecule type" value="Genomic_DNA"/>
</dbReference>
<dbReference type="GO" id="GO:0003964">
    <property type="term" value="F:RNA-directed DNA polymerase activity"/>
    <property type="evidence" value="ECO:0007669"/>
    <property type="project" value="TreeGrafter"/>
</dbReference>
<protein>
    <submittedName>
        <fullName evidence="1">Uncharacterized protein</fullName>
    </submittedName>
</protein>
<name>A0A830EDS1_9CREN</name>
<dbReference type="GO" id="GO:0006315">
    <property type="term" value="P:homing of group II introns"/>
    <property type="evidence" value="ECO:0007669"/>
    <property type="project" value="TreeGrafter"/>
</dbReference>
<gene>
    <name evidence="1" type="ORF">GCM10007981_19370</name>
</gene>
<reference evidence="1" key="2">
    <citation type="submission" date="2020-09" db="EMBL/GenBank/DDBJ databases">
        <authorList>
            <person name="Sun Q."/>
            <person name="Ohkuma M."/>
        </authorList>
    </citation>
    <scope>NUCLEOTIDE SEQUENCE</scope>
    <source>
        <strain evidence="1">JCM 10088</strain>
    </source>
</reference>
<proteinExistence type="predicted"/>
<organism evidence="1 2">
    <name type="scientific">Thermocladium modestius</name>
    <dbReference type="NCBI Taxonomy" id="62609"/>
    <lineage>
        <taxon>Archaea</taxon>
        <taxon>Thermoproteota</taxon>
        <taxon>Thermoprotei</taxon>
        <taxon>Thermoproteales</taxon>
        <taxon>Thermoproteaceae</taxon>
        <taxon>Thermocladium</taxon>
    </lineage>
</organism>
<accession>A0A830EDS1</accession>
<reference evidence="1" key="1">
    <citation type="journal article" date="2014" name="Int. J. Syst. Evol. Microbiol.">
        <title>Complete genome sequence of Corynebacterium casei LMG S-19264T (=DSM 44701T), isolated from a smear-ripened cheese.</title>
        <authorList>
            <consortium name="US DOE Joint Genome Institute (JGI-PGF)"/>
            <person name="Walter F."/>
            <person name="Albersmeier A."/>
            <person name="Kalinowski J."/>
            <person name="Ruckert C."/>
        </authorList>
    </citation>
    <scope>NUCLEOTIDE SEQUENCE</scope>
    <source>
        <strain evidence="1">JCM 10088</strain>
    </source>
</reference>
<evidence type="ECO:0000313" key="1">
    <source>
        <dbReference type="EMBL" id="GGI66964.1"/>
    </source>
</evidence>
<keyword evidence="2" id="KW-1185">Reference proteome</keyword>
<evidence type="ECO:0000313" key="2">
    <source>
        <dbReference type="Proteomes" id="UP000610960"/>
    </source>
</evidence>
<dbReference type="Proteomes" id="UP000610960">
    <property type="component" value="Unassembled WGS sequence"/>
</dbReference>